<accession>A0A510NW42</accession>
<name>A0A510NW42_TALPI</name>
<reference evidence="2" key="1">
    <citation type="journal article" date="2015" name="Genome Announc.">
        <title>Draft genome sequence of Talaromyces cellulolyticus strain Y-94, a source of lignocellulosic biomass-degrading enzymes.</title>
        <authorList>
            <person name="Fujii T."/>
            <person name="Koike H."/>
            <person name="Sawayama S."/>
            <person name="Yano S."/>
            <person name="Inoue H."/>
        </authorList>
    </citation>
    <scope>NUCLEOTIDE SEQUENCE [LARGE SCALE GENOMIC DNA]</scope>
    <source>
        <strain evidence="2">Y-94</strain>
    </source>
</reference>
<proteinExistence type="predicted"/>
<dbReference type="Proteomes" id="UP000053095">
    <property type="component" value="Unassembled WGS sequence"/>
</dbReference>
<dbReference type="EMBL" id="DF933814">
    <property type="protein sequence ID" value="GAM36204.1"/>
    <property type="molecule type" value="Genomic_DNA"/>
</dbReference>
<organism evidence="1 2">
    <name type="scientific">Talaromyces pinophilus</name>
    <name type="common">Penicillium pinophilum</name>
    <dbReference type="NCBI Taxonomy" id="128442"/>
    <lineage>
        <taxon>Eukaryota</taxon>
        <taxon>Fungi</taxon>
        <taxon>Dikarya</taxon>
        <taxon>Ascomycota</taxon>
        <taxon>Pezizomycotina</taxon>
        <taxon>Eurotiomycetes</taxon>
        <taxon>Eurotiomycetidae</taxon>
        <taxon>Eurotiales</taxon>
        <taxon>Trichocomaceae</taxon>
        <taxon>Talaromyces</taxon>
        <taxon>Talaromyces sect. Talaromyces</taxon>
    </lineage>
</organism>
<keyword evidence="2" id="KW-1185">Reference proteome</keyword>
<sequence>MDRQLPPAPPLCQALSSESEAVSIINHSTEETDEQTYKDLCNSRIDLLEKHYRILKDTLHKAMGVADMWWGADDVQNLEQQAELGTRLIDEILQPYAARTHALVNRHTGRFGIDETLRGYLNACAGSVTNCFTPGPGMDHRQAYAAKGLTVRLAEVLQIRKSISNLRKDYGRKIILEKGVRDYGFEHMLKEPEEDPGTITWSLLWAGSTKPEDVKLWSIIPRVELQMHKRDAFEAIKDKRISLLGEKFETAKNFWNEKLGRVHDEDLPIESDNDDNWAEDFEDEYATDFVEFVDETKLRLMKEFNIFNFRFLGTLTNEVIFDEDRHLEAIRRIERREWAAFVEYRKQLLQVERTHAESLQFVDMDDVDE</sequence>
<protein>
    <submittedName>
        <fullName evidence="1">Uncharacterized protein</fullName>
    </submittedName>
</protein>
<evidence type="ECO:0000313" key="1">
    <source>
        <dbReference type="EMBL" id="GAM36204.1"/>
    </source>
</evidence>
<evidence type="ECO:0000313" key="2">
    <source>
        <dbReference type="Proteomes" id="UP000053095"/>
    </source>
</evidence>
<dbReference type="AlphaFoldDB" id="A0A510NW42"/>
<gene>
    <name evidence="1" type="ORF">TCE0_018r05113</name>
</gene>